<evidence type="ECO:0000256" key="5">
    <source>
        <dbReference type="SAM" id="MobiDB-lite"/>
    </source>
</evidence>
<evidence type="ECO:0000256" key="3">
    <source>
        <dbReference type="PROSITE-ProRule" id="PRU00023"/>
    </source>
</evidence>
<gene>
    <name evidence="6" type="ORF">ASPZODRAFT_1024550</name>
</gene>
<dbReference type="PANTHER" id="PTHR24198">
    <property type="entry name" value="ANKYRIN REPEAT AND PROTEIN KINASE DOMAIN-CONTAINING PROTEIN"/>
    <property type="match status" value="1"/>
</dbReference>
<reference evidence="7" key="1">
    <citation type="journal article" date="2017" name="Genome Biol.">
        <title>Comparative genomics reveals high biological diversity and specific adaptations in the industrially and medically important fungal genus Aspergillus.</title>
        <authorList>
            <person name="de Vries R.P."/>
            <person name="Riley R."/>
            <person name="Wiebenga A."/>
            <person name="Aguilar-Osorio G."/>
            <person name="Amillis S."/>
            <person name="Uchima C.A."/>
            <person name="Anderluh G."/>
            <person name="Asadollahi M."/>
            <person name="Askin M."/>
            <person name="Barry K."/>
            <person name="Battaglia E."/>
            <person name="Bayram O."/>
            <person name="Benocci T."/>
            <person name="Braus-Stromeyer S.A."/>
            <person name="Caldana C."/>
            <person name="Canovas D."/>
            <person name="Cerqueira G.C."/>
            <person name="Chen F."/>
            <person name="Chen W."/>
            <person name="Choi C."/>
            <person name="Clum A."/>
            <person name="Dos Santos R.A."/>
            <person name="Damasio A.R."/>
            <person name="Diallinas G."/>
            <person name="Emri T."/>
            <person name="Fekete E."/>
            <person name="Flipphi M."/>
            <person name="Freyberg S."/>
            <person name="Gallo A."/>
            <person name="Gournas C."/>
            <person name="Habgood R."/>
            <person name="Hainaut M."/>
            <person name="Harispe M.L."/>
            <person name="Henrissat B."/>
            <person name="Hilden K.S."/>
            <person name="Hope R."/>
            <person name="Hossain A."/>
            <person name="Karabika E."/>
            <person name="Karaffa L."/>
            <person name="Karanyi Z."/>
            <person name="Krasevec N."/>
            <person name="Kuo A."/>
            <person name="Kusch H."/>
            <person name="LaButti K."/>
            <person name="Lagendijk E.L."/>
            <person name="Lapidus A."/>
            <person name="Levasseur A."/>
            <person name="Lindquist E."/>
            <person name="Lipzen A."/>
            <person name="Logrieco A.F."/>
            <person name="MacCabe A."/>
            <person name="Maekelae M.R."/>
            <person name="Malavazi I."/>
            <person name="Melin P."/>
            <person name="Meyer V."/>
            <person name="Mielnichuk N."/>
            <person name="Miskei M."/>
            <person name="Molnar A.P."/>
            <person name="Mule G."/>
            <person name="Ngan C.Y."/>
            <person name="Orejas M."/>
            <person name="Orosz E."/>
            <person name="Ouedraogo J.P."/>
            <person name="Overkamp K.M."/>
            <person name="Park H.-S."/>
            <person name="Perrone G."/>
            <person name="Piumi F."/>
            <person name="Punt P.J."/>
            <person name="Ram A.F."/>
            <person name="Ramon A."/>
            <person name="Rauscher S."/>
            <person name="Record E."/>
            <person name="Riano-Pachon D.M."/>
            <person name="Robert V."/>
            <person name="Roehrig J."/>
            <person name="Ruller R."/>
            <person name="Salamov A."/>
            <person name="Salih N.S."/>
            <person name="Samson R.A."/>
            <person name="Sandor E."/>
            <person name="Sanguinetti M."/>
            <person name="Schuetze T."/>
            <person name="Sepcic K."/>
            <person name="Shelest E."/>
            <person name="Sherlock G."/>
            <person name="Sophianopoulou V."/>
            <person name="Squina F.M."/>
            <person name="Sun H."/>
            <person name="Susca A."/>
            <person name="Todd R.B."/>
            <person name="Tsang A."/>
            <person name="Unkles S.E."/>
            <person name="van de Wiele N."/>
            <person name="van Rossen-Uffink D."/>
            <person name="Oliveira J.V."/>
            <person name="Vesth T.C."/>
            <person name="Visser J."/>
            <person name="Yu J.-H."/>
            <person name="Zhou M."/>
            <person name="Andersen M.R."/>
            <person name="Archer D.B."/>
            <person name="Baker S.E."/>
            <person name="Benoit I."/>
            <person name="Brakhage A.A."/>
            <person name="Braus G.H."/>
            <person name="Fischer R."/>
            <person name="Frisvad J.C."/>
            <person name="Goldman G.H."/>
            <person name="Houbraken J."/>
            <person name="Oakley B."/>
            <person name="Pocsi I."/>
            <person name="Scazzocchio C."/>
            <person name="Seiboth B."/>
            <person name="vanKuyk P.A."/>
            <person name="Wortman J."/>
            <person name="Dyer P.S."/>
            <person name="Grigoriev I.V."/>
        </authorList>
    </citation>
    <scope>NUCLEOTIDE SEQUENCE [LARGE SCALE GENOMIC DNA]</scope>
    <source>
        <strain evidence="7">CBS 506.65</strain>
    </source>
</reference>
<dbReference type="STRING" id="1073090.A0A1L9SRR7"/>
<feature type="region of interest" description="Disordered" evidence="5">
    <location>
        <begin position="1"/>
        <end position="43"/>
    </location>
</feature>
<dbReference type="Gene3D" id="1.25.40.20">
    <property type="entry name" value="Ankyrin repeat-containing domain"/>
    <property type="match status" value="3"/>
</dbReference>
<feature type="repeat" description="ANK" evidence="3">
    <location>
        <begin position="57"/>
        <end position="85"/>
    </location>
</feature>
<dbReference type="PROSITE" id="PS50088">
    <property type="entry name" value="ANK_REPEAT"/>
    <property type="match status" value="2"/>
</dbReference>
<feature type="repeat" description="ANK" evidence="3">
    <location>
        <begin position="814"/>
        <end position="846"/>
    </location>
</feature>
<keyword evidence="7" id="KW-1185">Reference proteome</keyword>
<name>A0A1L9SRR7_9EURO</name>
<keyword evidence="2 3" id="KW-0040">ANK repeat</keyword>
<feature type="region of interest" description="Disordered" evidence="5">
    <location>
        <begin position="1073"/>
        <end position="1108"/>
    </location>
</feature>
<dbReference type="Proteomes" id="UP000184188">
    <property type="component" value="Unassembled WGS sequence"/>
</dbReference>
<sequence length="1108" mass="122888">MVSNPSDVSDSDGRSDATGSFVHVKEGDKGTREDTIPDDANDQEPDIYDINVLAWDSHASPLHLAIVNGHVEAVEELVSSFGADVLLPVKLLNEYNNSPKAAILTLVLAQNLPLEKAKVMTTKLLQLGASAAQADMHEKTALHELATIGYSDLIDVYLDHDRPAVERAANHLSASGYYSNPVINSALLTAIKSENTIGAIKLLEANAKPDIPFEDYAEAAKNIINVYGDSLVQQKEVFHDQIIQPIVLAVRSEQPLVALELLAHGADPNTLDPKGAKIRLSGTSPLLVEGTILDCVRAKIEDLREYQGEAVQSTPPQPLEDDSVYLEGLKDDTYQMWTAKAALEKEKMEYETEKKRYADNLERTKTAKGLDEKKAAVQALICDFEKLETELLARGAKTIKELRPDMPDRPVYEDIPYNTETQSPRFKINFTFRGPAVTEAQTAAYIKLFEAAWCGDLDTIKTLTLGPNVHHTKDKRQLLEIGITDSRYFSPFSIAVVRGHLDVAKAILVIANAQYKPPENKKISKYDAYVSDYEDESEDDELNINQQTISDKFTIDNIGEIKAHVESNISPLAVLAESCQSYVLFDKETLADQQPTGVFLYAIWKDDVNLLTFLLGLYRELFDKASEADRESDRFNDTSGVAFCSAVRLGRLRCLEELIKSTGAGLPLDQLAEKSGVEAQEKPVYYQGLSIHGKKREDWAATNRGMSFLKPRDMHPPLLLAAFEGSLEAVECFLGTAPSRYYIEFTKKHKHDKRLKRLAQSEQGIEKTIENWLSLRHELVLHCAVMAKTTEETERLVEYLVKSAPYCLEVKSADGYTPLAIAFSLHRLKFAKILVAAGANQTARDKLGNNILHLLLGGFVDPDEDDLDTLRSMLDLIDPLLVSSLLTERSYSVEPGSLTPLAQWMARSLWGSGISDETENKIAVLQAVLDFAEPTGQKHLELLDGAGNTVLHDAARCQLSKALPLMLERRPDLLLRENATGSTPADLADDAWVGDTISTPAATSWPNTMLNYSGVAKRTPESFVEPPRKEGHRPWSKKRKIHEICHGQVQGDESKKRRLVTLFEANEVAKRLAAKQTNNDRSSRRSVGGGSNEDDEGDEVSVWIHQAR</sequence>
<keyword evidence="1" id="KW-0677">Repeat</keyword>
<accession>A0A1L9SRR7</accession>
<evidence type="ECO:0000313" key="6">
    <source>
        <dbReference type="EMBL" id="OJJ49761.1"/>
    </source>
</evidence>
<dbReference type="RefSeq" id="XP_022584271.1">
    <property type="nucleotide sequence ID" value="XM_022720805.1"/>
</dbReference>
<feature type="coiled-coil region" evidence="4">
    <location>
        <begin position="340"/>
        <end position="390"/>
    </location>
</feature>
<dbReference type="PANTHER" id="PTHR24198:SF165">
    <property type="entry name" value="ANKYRIN REPEAT-CONTAINING PROTEIN-RELATED"/>
    <property type="match status" value="1"/>
</dbReference>
<evidence type="ECO:0000256" key="1">
    <source>
        <dbReference type="ARBA" id="ARBA00022737"/>
    </source>
</evidence>
<evidence type="ECO:0000256" key="4">
    <source>
        <dbReference type="SAM" id="Coils"/>
    </source>
</evidence>
<dbReference type="OrthoDB" id="539213at2759"/>
<dbReference type="VEuPathDB" id="FungiDB:ASPZODRAFT_1024550"/>
<dbReference type="InterPro" id="IPR036770">
    <property type="entry name" value="Ankyrin_rpt-contain_sf"/>
</dbReference>
<dbReference type="SMART" id="SM00248">
    <property type="entry name" value="ANK"/>
    <property type="match status" value="9"/>
</dbReference>
<organism evidence="6 7">
    <name type="scientific">Penicilliopsis zonata CBS 506.65</name>
    <dbReference type="NCBI Taxonomy" id="1073090"/>
    <lineage>
        <taxon>Eukaryota</taxon>
        <taxon>Fungi</taxon>
        <taxon>Dikarya</taxon>
        <taxon>Ascomycota</taxon>
        <taxon>Pezizomycotina</taxon>
        <taxon>Eurotiomycetes</taxon>
        <taxon>Eurotiomycetidae</taxon>
        <taxon>Eurotiales</taxon>
        <taxon>Aspergillaceae</taxon>
        <taxon>Penicilliopsis</taxon>
    </lineage>
</organism>
<evidence type="ECO:0008006" key="8">
    <source>
        <dbReference type="Google" id="ProtNLM"/>
    </source>
</evidence>
<dbReference type="SUPFAM" id="SSF48403">
    <property type="entry name" value="Ankyrin repeat"/>
    <property type="match status" value="2"/>
</dbReference>
<dbReference type="EMBL" id="KV878337">
    <property type="protein sequence ID" value="OJJ49761.1"/>
    <property type="molecule type" value="Genomic_DNA"/>
</dbReference>
<dbReference type="GeneID" id="34607270"/>
<feature type="compositionally biased region" description="Basic and acidic residues" evidence="5">
    <location>
        <begin position="23"/>
        <end position="35"/>
    </location>
</feature>
<keyword evidence="4" id="KW-0175">Coiled coil</keyword>
<dbReference type="InterPro" id="IPR002110">
    <property type="entry name" value="Ankyrin_rpt"/>
</dbReference>
<dbReference type="PROSITE" id="PS50297">
    <property type="entry name" value="ANK_REP_REGION"/>
    <property type="match status" value="2"/>
</dbReference>
<dbReference type="AlphaFoldDB" id="A0A1L9SRR7"/>
<evidence type="ECO:0000313" key="7">
    <source>
        <dbReference type="Proteomes" id="UP000184188"/>
    </source>
</evidence>
<proteinExistence type="predicted"/>
<protein>
    <recommendedName>
        <fullName evidence="8">Ankyrin repeat protein</fullName>
    </recommendedName>
</protein>
<evidence type="ECO:0000256" key="2">
    <source>
        <dbReference type="ARBA" id="ARBA00023043"/>
    </source>
</evidence>
<dbReference type="Pfam" id="PF00023">
    <property type="entry name" value="Ank"/>
    <property type="match status" value="1"/>
</dbReference>